<evidence type="ECO:0000313" key="2">
    <source>
        <dbReference type="Proteomes" id="UP000268007"/>
    </source>
</evidence>
<protein>
    <submittedName>
        <fullName evidence="1">PaiB family negative transcriptional regulator</fullName>
    </submittedName>
</protein>
<evidence type="ECO:0000313" key="1">
    <source>
        <dbReference type="EMBL" id="RKR82773.1"/>
    </source>
</evidence>
<dbReference type="RefSeq" id="WP_121198344.1">
    <property type="nucleotide sequence ID" value="NZ_RBKU01000001.1"/>
</dbReference>
<keyword evidence="2" id="KW-1185">Reference proteome</keyword>
<dbReference type="InterPro" id="IPR012349">
    <property type="entry name" value="Split_barrel_FMN-bd"/>
</dbReference>
<name>A0A495J1T9_9SPHI</name>
<comment type="caution">
    <text evidence="1">The sequence shown here is derived from an EMBL/GenBank/DDBJ whole genome shotgun (WGS) entry which is preliminary data.</text>
</comment>
<dbReference type="PANTHER" id="PTHR35802">
    <property type="entry name" value="PROTEASE SYNTHASE AND SPORULATION PROTEIN PAI 2"/>
    <property type="match status" value="1"/>
</dbReference>
<sequence>MYIPKHFANNDTGEIVAFMQKYSFGSIVTSANNLPVATHLPFIIEQRDGDIYILSHFAKANPQANRLDNTVLVIFTEPHAYISPKHYQKEQSVPTWNYIAVHAYGEATIIADTEGMLQLMEKSITFYDTAYLAQWNGLPDEFKLRMLNGIIAFEIKVTDLQAKNKLSQNRSEVERKNIITEFEASADNNEVMIAQYMKKG</sequence>
<reference evidence="1 2" key="1">
    <citation type="submission" date="2018-10" db="EMBL/GenBank/DDBJ databases">
        <title>Genomic Encyclopedia of Archaeal and Bacterial Type Strains, Phase II (KMG-II): from individual species to whole genera.</title>
        <authorList>
            <person name="Goeker M."/>
        </authorList>
    </citation>
    <scope>NUCLEOTIDE SEQUENCE [LARGE SCALE GENOMIC DNA]</scope>
    <source>
        <strain evidence="1 2">DSM 18602</strain>
    </source>
</reference>
<dbReference type="Proteomes" id="UP000268007">
    <property type="component" value="Unassembled WGS sequence"/>
</dbReference>
<dbReference type="Pfam" id="PF04299">
    <property type="entry name" value="FMN_bind_2"/>
    <property type="match status" value="1"/>
</dbReference>
<organism evidence="1 2">
    <name type="scientific">Mucilaginibacter gracilis</name>
    <dbReference type="NCBI Taxonomy" id="423350"/>
    <lineage>
        <taxon>Bacteria</taxon>
        <taxon>Pseudomonadati</taxon>
        <taxon>Bacteroidota</taxon>
        <taxon>Sphingobacteriia</taxon>
        <taxon>Sphingobacteriales</taxon>
        <taxon>Sphingobacteriaceae</taxon>
        <taxon>Mucilaginibacter</taxon>
    </lineage>
</organism>
<dbReference type="PANTHER" id="PTHR35802:SF1">
    <property type="entry name" value="PROTEASE SYNTHASE AND SPORULATION PROTEIN PAI 2"/>
    <property type="match status" value="1"/>
</dbReference>
<dbReference type="SUPFAM" id="SSF50475">
    <property type="entry name" value="FMN-binding split barrel"/>
    <property type="match status" value="1"/>
</dbReference>
<dbReference type="OrthoDB" id="9794948at2"/>
<dbReference type="AlphaFoldDB" id="A0A495J1T9"/>
<accession>A0A495J1T9</accession>
<gene>
    <name evidence="1" type="ORF">BDD43_2960</name>
</gene>
<dbReference type="Gene3D" id="2.30.110.10">
    <property type="entry name" value="Electron Transport, Fmn-binding Protein, Chain A"/>
    <property type="match status" value="1"/>
</dbReference>
<dbReference type="InterPro" id="IPR007396">
    <property type="entry name" value="TR_PAI2-type"/>
</dbReference>
<proteinExistence type="predicted"/>
<dbReference type="PIRSF" id="PIRSF010372">
    <property type="entry name" value="PaiB"/>
    <property type="match status" value="1"/>
</dbReference>
<dbReference type="EMBL" id="RBKU01000001">
    <property type="protein sequence ID" value="RKR82773.1"/>
    <property type="molecule type" value="Genomic_DNA"/>
</dbReference>